<evidence type="ECO:0000256" key="1">
    <source>
        <dbReference type="SAM" id="MobiDB-lite"/>
    </source>
</evidence>
<dbReference type="InParanoid" id="W4KL29"/>
<dbReference type="EMBL" id="KI925455">
    <property type="protein sequence ID" value="ETW86060.1"/>
    <property type="molecule type" value="Genomic_DNA"/>
</dbReference>
<proteinExistence type="predicted"/>
<gene>
    <name evidence="2" type="ORF">HETIRDRAFT_145763</name>
</gene>
<organism evidence="2 3">
    <name type="scientific">Heterobasidion irregulare (strain TC 32-1)</name>
    <dbReference type="NCBI Taxonomy" id="747525"/>
    <lineage>
        <taxon>Eukaryota</taxon>
        <taxon>Fungi</taxon>
        <taxon>Dikarya</taxon>
        <taxon>Basidiomycota</taxon>
        <taxon>Agaricomycotina</taxon>
        <taxon>Agaricomycetes</taxon>
        <taxon>Russulales</taxon>
        <taxon>Bondarzewiaceae</taxon>
        <taxon>Heterobasidion</taxon>
        <taxon>Heterobasidion annosum species complex</taxon>
    </lineage>
</organism>
<evidence type="ECO:0000313" key="2">
    <source>
        <dbReference type="EMBL" id="ETW86060.1"/>
    </source>
</evidence>
<dbReference type="KEGG" id="hir:HETIRDRAFT_145763"/>
<keyword evidence="3" id="KW-1185">Reference proteome</keyword>
<accession>W4KL29</accession>
<feature type="non-terminal residue" evidence="2">
    <location>
        <position position="145"/>
    </location>
</feature>
<feature type="region of interest" description="Disordered" evidence="1">
    <location>
        <begin position="1"/>
        <end position="114"/>
    </location>
</feature>
<protein>
    <submittedName>
        <fullName evidence="2">Uncharacterized protein</fullName>
    </submittedName>
</protein>
<name>W4KL29_HETIT</name>
<dbReference type="RefSeq" id="XP_009542842.1">
    <property type="nucleotide sequence ID" value="XM_009544547.1"/>
</dbReference>
<dbReference type="AlphaFoldDB" id="W4KL29"/>
<dbReference type="Proteomes" id="UP000030671">
    <property type="component" value="Unassembled WGS sequence"/>
</dbReference>
<dbReference type="HOGENOM" id="CLU_1791460_0_0_1"/>
<dbReference type="GeneID" id="20667098"/>
<sequence length="145" mass="15248">MHADDRHSAPHTRAARLRRTGTSRCSRTSSAASPPPRPARCPARPRRRPPHVPAPGSPSAAPVPQMTPSATRGHTAVAAPRTPRRSPRLALLPHSSPSRSRRARNRTQQTHRDAAAAAAVAGGAAVVAAAAAGSRGGSWRSARWR</sequence>
<feature type="compositionally biased region" description="Low complexity" evidence="1">
    <location>
        <begin position="22"/>
        <end position="32"/>
    </location>
</feature>
<reference evidence="2 3" key="1">
    <citation type="journal article" date="2012" name="New Phytol.">
        <title>Insight into trade-off between wood decay and parasitism from the genome of a fungal forest pathogen.</title>
        <authorList>
            <person name="Olson A."/>
            <person name="Aerts A."/>
            <person name="Asiegbu F."/>
            <person name="Belbahri L."/>
            <person name="Bouzid O."/>
            <person name="Broberg A."/>
            <person name="Canback B."/>
            <person name="Coutinho P.M."/>
            <person name="Cullen D."/>
            <person name="Dalman K."/>
            <person name="Deflorio G."/>
            <person name="van Diepen L.T."/>
            <person name="Dunand C."/>
            <person name="Duplessis S."/>
            <person name="Durling M."/>
            <person name="Gonthier P."/>
            <person name="Grimwood J."/>
            <person name="Fossdal C.G."/>
            <person name="Hansson D."/>
            <person name="Henrissat B."/>
            <person name="Hietala A."/>
            <person name="Himmelstrand K."/>
            <person name="Hoffmeister D."/>
            <person name="Hogberg N."/>
            <person name="James T.Y."/>
            <person name="Karlsson M."/>
            <person name="Kohler A."/>
            <person name="Kues U."/>
            <person name="Lee Y.H."/>
            <person name="Lin Y.C."/>
            <person name="Lind M."/>
            <person name="Lindquist E."/>
            <person name="Lombard V."/>
            <person name="Lucas S."/>
            <person name="Lunden K."/>
            <person name="Morin E."/>
            <person name="Murat C."/>
            <person name="Park J."/>
            <person name="Raffaello T."/>
            <person name="Rouze P."/>
            <person name="Salamov A."/>
            <person name="Schmutz J."/>
            <person name="Solheim H."/>
            <person name="Stahlberg J."/>
            <person name="Velez H."/>
            <person name="de Vries R.P."/>
            <person name="Wiebenga A."/>
            <person name="Woodward S."/>
            <person name="Yakovlev I."/>
            <person name="Garbelotto M."/>
            <person name="Martin F."/>
            <person name="Grigoriev I.V."/>
            <person name="Stenlid J."/>
        </authorList>
    </citation>
    <scope>NUCLEOTIDE SEQUENCE [LARGE SCALE GENOMIC DNA]</scope>
    <source>
        <strain evidence="2 3">TC 32-1</strain>
    </source>
</reference>
<feature type="compositionally biased region" description="Low complexity" evidence="1">
    <location>
        <begin position="88"/>
        <end position="98"/>
    </location>
</feature>
<evidence type="ECO:0000313" key="3">
    <source>
        <dbReference type="Proteomes" id="UP000030671"/>
    </source>
</evidence>
<feature type="compositionally biased region" description="Basic residues" evidence="1">
    <location>
        <begin position="9"/>
        <end position="21"/>
    </location>
</feature>